<organism evidence="2">
    <name type="scientific">Salmonella typhimurium (strain SL1344)</name>
    <dbReference type="NCBI Taxonomy" id="216597"/>
    <lineage>
        <taxon>Bacteria</taxon>
        <taxon>Pseudomonadati</taxon>
        <taxon>Pseudomonadota</taxon>
        <taxon>Gammaproteobacteria</taxon>
        <taxon>Enterobacterales</taxon>
        <taxon>Enterobacteriaceae</taxon>
        <taxon>Salmonella</taxon>
    </lineage>
</organism>
<proteinExistence type="predicted"/>
<dbReference type="EMBL" id="DAAPLT010000007">
    <property type="protein sequence ID" value="HAD6716151.1"/>
    <property type="molecule type" value="Genomic_DNA"/>
</dbReference>
<evidence type="ECO:0000256" key="1">
    <source>
        <dbReference type="SAM" id="SignalP"/>
    </source>
</evidence>
<protein>
    <recommendedName>
        <fullName evidence="3">Fimbrial protein</fullName>
    </recommendedName>
</protein>
<name>A0A718W833_SALTS</name>
<evidence type="ECO:0008006" key="3">
    <source>
        <dbReference type="Google" id="ProtNLM"/>
    </source>
</evidence>
<sequence>MKTSIYLLTVLLVPTATNAYTYTRDVAQLTIEGSTKTDGNIELVDLAGGPVGSLKTGKVQLPISLPIGTSTYVSPSNAYSSFNKLATDETDLKFTLNMPGTSPNTRSNITYDLLNGKLLERPNTIKWEGSTPGSNPYFTASCDTPTTMNTSDFHKYGFTGTFDTAVQFIDRDGSSASLTLNIVCWVSYRANADISLRLNDDTLSLSGVAGSAQSVQSSMWVKSDPGRIRITFQNPNPGDIRVSFEQDKNKPQTTLTITKTSEITLPFYVSTLNTSAGSRTYTVNVNAEFT</sequence>
<reference evidence="2" key="1">
    <citation type="journal article" date="2018" name="Genome Biol.">
        <title>SKESA: strategic k-mer extension for scrupulous assemblies.</title>
        <authorList>
            <person name="Souvorov A."/>
            <person name="Agarwala R."/>
            <person name="Lipman D.J."/>
        </authorList>
    </citation>
    <scope>NUCLEOTIDE SEQUENCE</scope>
    <source>
        <strain evidence="2">SL1344</strain>
    </source>
</reference>
<feature type="signal peptide" evidence="1">
    <location>
        <begin position="1"/>
        <end position="19"/>
    </location>
</feature>
<accession>A0A718W833</accession>
<keyword evidence="1" id="KW-0732">Signal</keyword>
<gene>
    <name evidence="2" type="ORF">G1X19_10895</name>
</gene>
<dbReference type="AlphaFoldDB" id="A0A718W833"/>
<feature type="chain" id="PRO_5028293460" description="Fimbrial protein" evidence="1">
    <location>
        <begin position="20"/>
        <end position="290"/>
    </location>
</feature>
<reference evidence="2" key="2">
    <citation type="submission" date="2019-01" db="EMBL/GenBank/DDBJ databases">
        <authorList>
            <consortium name="NCBI Pathogen Detection Project"/>
        </authorList>
    </citation>
    <scope>NUCLEOTIDE SEQUENCE</scope>
    <source>
        <strain evidence="2">SL1344</strain>
    </source>
</reference>
<comment type="caution">
    <text evidence="2">The sequence shown here is derived from an EMBL/GenBank/DDBJ whole genome shotgun (WGS) entry which is preliminary data.</text>
</comment>
<evidence type="ECO:0000313" key="2">
    <source>
        <dbReference type="EMBL" id="HAD6716151.1"/>
    </source>
</evidence>